<evidence type="ECO:0008006" key="4">
    <source>
        <dbReference type="Google" id="ProtNLM"/>
    </source>
</evidence>
<feature type="non-terminal residue" evidence="2">
    <location>
        <position position="518"/>
    </location>
</feature>
<dbReference type="AlphaFoldDB" id="A0A0G0SZK4"/>
<keyword evidence="1" id="KW-0472">Membrane</keyword>
<feature type="transmembrane region" description="Helical" evidence="1">
    <location>
        <begin position="143"/>
        <end position="162"/>
    </location>
</feature>
<evidence type="ECO:0000256" key="1">
    <source>
        <dbReference type="SAM" id="Phobius"/>
    </source>
</evidence>
<keyword evidence="1" id="KW-0812">Transmembrane</keyword>
<name>A0A0G0SZK4_9BACT</name>
<feature type="transmembrane region" description="Helical" evidence="1">
    <location>
        <begin position="277"/>
        <end position="296"/>
    </location>
</feature>
<feature type="transmembrane region" description="Helical" evidence="1">
    <location>
        <begin position="102"/>
        <end position="123"/>
    </location>
</feature>
<dbReference type="Proteomes" id="UP000034562">
    <property type="component" value="Unassembled WGS sequence"/>
</dbReference>
<keyword evidence="1" id="KW-1133">Transmembrane helix</keyword>
<comment type="caution">
    <text evidence="2">The sequence shown here is derived from an EMBL/GenBank/DDBJ whole genome shotgun (WGS) entry which is preliminary data.</text>
</comment>
<sequence length="518" mass="59021">MFRSGQLYDYGVAYFGPLARDGVWHEALVGQLTKNIIPQNPGLAGFSLTNYHYFYDLLVSIIHRLGIPTSFLIYRFFPVILSVALGIGTYKLAQILFKDRFVSYISVFFAFFASSFGWIVSLIKHEQIGGESAFWANQPVSMNLNPPYAISLVIIIFSILLIDSYIKKGGFIKAIAIIVLSGTLIGFKVYAGVILLGGLFVLMVKRLIVDKDKKLIPIFIFSSLVTLLIIFTQDRLSIRLLEFNPLWLVNTMIDAGDRVGIPDFTAKRFAYSAENKWLYLFAVESISFLIFFIGNLGTRIVGFWKFEKKNVSKDSFVFIFSMMAVSIVPPLLFTQKGNPWNIVQFFYYFLYFAGFFAAASIKKLPVWIAILIIVITPISSVATFRNGFYPNPPAYLPVAEYDGLKFLSTQTDGIILKRPFEQKDRSRFKDPYSMSVYADNAYVSAHSGKSVFIEDVEQQIVLNTDYKGRLTDAGRFFIEKDLTWSKTFLKVNNIAYIYLPKIYTLPMAEEEYPMKKIF</sequence>
<evidence type="ECO:0000313" key="3">
    <source>
        <dbReference type="Proteomes" id="UP000034562"/>
    </source>
</evidence>
<dbReference type="EMBL" id="LBZK01000026">
    <property type="protein sequence ID" value="KKR70228.1"/>
    <property type="molecule type" value="Genomic_DNA"/>
</dbReference>
<feature type="transmembrane region" description="Helical" evidence="1">
    <location>
        <begin position="316"/>
        <end position="333"/>
    </location>
</feature>
<feature type="transmembrane region" description="Helical" evidence="1">
    <location>
        <begin position="215"/>
        <end position="232"/>
    </location>
</feature>
<gene>
    <name evidence="2" type="ORF">UU12_C0026G0001</name>
</gene>
<protein>
    <recommendedName>
        <fullName evidence="4">Glycosyltransferase RgtA/B/C/D-like domain-containing protein</fullName>
    </recommendedName>
</protein>
<feature type="transmembrane region" description="Helical" evidence="1">
    <location>
        <begin position="345"/>
        <end position="361"/>
    </location>
</feature>
<reference evidence="2 3" key="1">
    <citation type="journal article" date="2015" name="Nature">
        <title>rRNA introns, odd ribosomes, and small enigmatic genomes across a large radiation of phyla.</title>
        <authorList>
            <person name="Brown C.T."/>
            <person name="Hug L.A."/>
            <person name="Thomas B.C."/>
            <person name="Sharon I."/>
            <person name="Castelle C.J."/>
            <person name="Singh A."/>
            <person name="Wilkins M.J."/>
            <person name="Williams K.H."/>
            <person name="Banfield J.F."/>
        </authorList>
    </citation>
    <scope>NUCLEOTIDE SEQUENCE [LARGE SCALE GENOMIC DNA]</scope>
</reference>
<feature type="transmembrane region" description="Helical" evidence="1">
    <location>
        <begin position="72"/>
        <end position="90"/>
    </location>
</feature>
<feature type="transmembrane region" description="Helical" evidence="1">
    <location>
        <begin position="367"/>
        <end position="384"/>
    </location>
</feature>
<evidence type="ECO:0000313" key="2">
    <source>
        <dbReference type="EMBL" id="KKR70228.1"/>
    </source>
</evidence>
<accession>A0A0G0SZK4</accession>
<dbReference type="STRING" id="1618563.UU12_C0026G0001"/>
<feature type="transmembrane region" description="Helical" evidence="1">
    <location>
        <begin position="174"/>
        <end position="203"/>
    </location>
</feature>
<organism evidence="2 3">
    <name type="scientific">Candidatus Woesebacteria bacterium GW2011_GWA2_40_7b</name>
    <dbReference type="NCBI Taxonomy" id="1618563"/>
    <lineage>
        <taxon>Bacteria</taxon>
        <taxon>Candidatus Woeseibacteriota</taxon>
    </lineage>
</organism>
<proteinExistence type="predicted"/>